<keyword evidence="2" id="KW-1185">Reference proteome</keyword>
<protein>
    <submittedName>
        <fullName evidence="1">Uncharacterized protein</fullName>
    </submittedName>
</protein>
<dbReference type="EMBL" id="LXMD01000013">
    <property type="protein sequence ID" value="OCG75391.1"/>
    <property type="molecule type" value="Genomic_DNA"/>
</dbReference>
<proteinExistence type="predicted"/>
<reference evidence="1 2" key="1">
    <citation type="submission" date="2016-05" db="EMBL/GenBank/DDBJ databases">
        <authorList>
            <person name="Lavstsen T."/>
            <person name="Jespersen J.S."/>
        </authorList>
    </citation>
    <scope>NUCLEOTIDE SEQUENCE [LARGE SCALE GENOMIC DNA]</scope>
    <source>
        <strain evidence="1 2">YLB-01</strain>
    </source>
</reference>
<dbReference type="RefSeq" id="WP_067024131.1">
    <property type="nucleotide sequence ID" value="NZ_CP038256.1"/>
</dbReference>
<dbReference type="STRING" id="904291.A7J15_03145"/>
<dbReference type="Pfam" id="PF11292">
    <property type="entry name" value="DUF3093"/>
    <property type="match status" value="1"/>
</dbReference>
<name>A0A1B9NFJ5_9MICO</name>
<dbReference type="OrthoDB" id="3217020at2"/>
<gene>
    <name evidence="1" type="ORF">A7J15_03145</name>
</gene>
<accession>A0A1B9NFJ5</accession>
<dbReference type="Proteomes" id="UP000093355">
    <property type="component" value="Unassembled WGS sequence"/>
</dbReference>
<dbReference type="InterPro" id="IPR021443">
    <property type="entry name" value="DUF3093"/>
</dbReference>
<dbReference type="AlphaFoldDB" id="A0A1B9NFJ5"/>
<evidence type="ECO:0000313" key="1">
    <source>
        <dbReference type="EMBL" id="OCG75391.1"/>
    </source>
</evidence>
<organism evidence="1 2">
    <name type="scientific">Microbacterium sediminis</name>
    <dbReference type="NCBI Taxonomy" id="904291"/>
    <lineage>
        <taxon>Bacteria</taxon>
        <taxon>Bacillati</taxon>
        <taxon>Actinomycetota</taxon>
        <taxon>Actinomycetes</taxon>
        <taxon>Micrococcales</taxon>
        <taxon>Microbacteriaceae</taxon>
        <taxon>Microbacterium</taxon>
    </lineage>
</organism>
<sequence>MQNTSTPSRPIATYRERLSPSLWLLGGAAVVAPMAALVFVQIDRALSLAIGVVVAVAVIAVLVGSAPVVEVRGTTLRAGRAHIDASYLGEPIPLTGEQARTARGRDLDPHGWYLIRGGIDGLVVVPNTDGDDPVTSWTISTRTPDRLAAAIAHARRAS</sequence>
<evidence type="ECO:0000313" key="2">
    <source>
        <dbReference type="Proteomes" id="UP000093355"/>
    </source>
</evidence>
<comment type="caution">
    <text evidence="1">The sequence shown here is derived from an EMBL/GenBank/DDBJ whole genome shotgun (WGS) entry which is preliminary data.</text>
</comment>